<dbReference type="Pfam" id="PF08872">
    <property type="entry name" value="KGK"/>
    <property type="match status" value="1"/>
</dbReference>
<organism evidence="1 2">
    <name type="scientific">Anabaena subtropica FACHB-260</name>
    <dbReference type="NCBI Taxonomy" id="2692884"/>
    <lineage>
        <taxon>Bacteria</taxon>
        <taxon>Bacillati</taxon>
        <taxon>Cyanobacteriota</taxon>
        <taxon>Cyanophyceae</taxon>
        <taxon>Nostocales</taxon>
        <taxon>Nostocaceae</taxon>
        <taxon>Anabaena</taxon>
    </lineage>
</organism>
<dbReference type="RefSeq" id="WP_190408229.1">
    <property type="nucleotide sequence ID" value="NZ_JACJRF010000030.1"/>
</dbReference>
<protein>
    <submittedName>
        <fullName evidence="1">KGK domain-containing protein</fullName>
    </submittedName>
</protein>
<proteinExistence type="predicted"/>
<dbReference type="Proteomes" id="UP000607281">
    <property type="component" value="Unassembled WGS sequence"/>
</dbReference>
<name>A0ABR8CRI8_9NOST</name>
<keyword evidence="2" id="KW-1185">Reference proteome</keyword>
<accession>A0ABR8CRI8</accession>
<gene>
    <name evidence="1" type="ORF">H6G18_16850</name>
</gene>
<reference evidence="1 2" key="1">
    <citation type="journal article" date="2020" name="ISME J.">
        <title>Comparative genomics reveals insights into cyanobacterial evolution and habitat adaptation.</title>
        <authorList>
            <person name="Chen M.Y."/>
            <person name="Teng W.K."/>
            <person name="Zhao L."/>
            <person name="Hu C.X."/>
            <person name="Zhou Y.K."/>
            <person name="Han B.P."/>
            <person name="Song L.R."/>
            <person name="Shu W.S."/>
        </authorList>
    </citation>
    <scope>NUCLEOTIDE SEQUENCE [LARGE SCALE GENOMIC DNA]</scope>
    <source>
        <strain evidence="1 2">FACHB-260</strain>
    </source>
</reference>
<dbReference type="EMBL" id="JACJRF010000030">
    <property type="protein sequence ID" value="MBD2345801.1"/>
    <property type="molecule type" value="Genomic_DNA"/>
</dbReference>
<sequence>MNNKIISLDSNDVVLFERDTFTLFRLKELIEAQVKYKWTRKTYDEDTQKANDRIYSLLDTISINSEQIDVKVIEFNTFKNCQILKVGGKGWENGELKIQVSILINCKQSMWRYRDVERDEINIYFEFSSLESIETKSPLDDLRQIIQSQ</sequence>
<comment type="caution">
    <text evidence="1">The sequence shown here is derived from an EMBL/GenBank/DDBJ whole genome shotgun (WGS) entry which is preliminary data.</text>
</comment>
<dbReference type="InterPro" id="IPR014971">
    <property type="entry name" value="KGK"/>
</dbReference>
<evidence type="ECO:0000313" key="1">
    <source>
        <dbReference type="EMBL" id="MBD2345801.1"/>
    </source>
</evidence>
<evidence type="ECO:0000313" key="2">
    <source>
        <dbReference type="Proteomes" id="UP000607281"/>
    </source>
</evidence>